<name>A0AAW9A7H9_9BACL</name>
<proteinExistence type="predicted"/>
<evidence type="ECO:0008006" key="3">
    <source>
        <dbReference type="Google" id="ProtNLM"/>
    </source>
</evidence>
<dbReference type="RefSeq" id="WP_317940113.1">
    <property type="nucleotide sequence ID" value="NZ_JAUBDJ010000001.1"/>
</dbReference>
<comment type="caution">
    <text evidence="1">The sequence shown here is derived from an EMBL/GenBank/DDBJ whole genome shotgun (WGS) entry which is preliminary data.</text>
</comment>
<gene>
    <name evidence="1" type="ORF">QTL97_02200</name>
</gene>
<evidence type="ECO:0000313" key="1">
    <source>
        <dbReference type="EMBL" id="MDW0115750.1"/>
    </source>
</evidence>
<evidence type="ECO:0000313" key="2">
    <source>
        <dbReference type="Proteomes" id="UP001271648"/>
    </source>
</evidence>
<accession>A0AAW9A7H9</accession>
<sequence length="542" mass="60577">MSHPSIQRLMNQTVTTTSKAQPLREGQMFHGQIKQLYKGQMAEVQIGDQKLMARLEVPMKAGDAYFFQVKSVEPELQLKVITGPLNETDTRAKQLINLMESMQLPKQAEMQTLLNHFMNRKLPVSRENLIGAAQLMKSVPPTIQGEALHSIQRLIELKLPLSDLNFKTFVGIETKEGFHGVLDLLKTALIDDLGVSPQLKESIIGTSDTLGRFTHLASERVLVSEVLIKLIDGKAPLAERSQLLGMMKTSGVLPPVITLANLQELVNEESGSENLRATLEQTRSMPFSTDVASKLGEFLQHVAKSNGIRDLYLMMEQSPLPVAKELIRISNSVVEQSIDGNVMKEAMQKLFNSLGFNYEAELLRQEPDFKKIADMLKPQLISLLNDTEISPALKGVAEFALARMNGSLLHTGEAGVNQQIIMQFPLEFLGKRIDATLQWNGRMKDDGKIDPEYARIMFYLDLDSIKETVIDMQVQNRIVAVTVFNDDERLKAIGSVFQDKLKSGLESADYKLSGVSFKKLAKEEGLKKIQSKIDFQGVDLRI</sequence>
<dbReference type="AlphaFoldDB" id="A0AAW9A7H9"/>
<dbReference type="EMBL" id="JAUBDJ010000001">
    <property type="protein sequence ID" value="MDW0115750.1"/>
    <property type="molecule type" value="Genomic_DNA"/>
</dbReference>
<organism evidence="1 2">
    <name type="scientific">Sporosarcina thermotolerans</name>
    <dbReference type="NCBI Taxonomy" id="633404"/>
    <lineage>
        <taxon>Bacteria</taxon>
        <taxon>Bacillati</taxon>
        <taxon>Bacillota</taxon>
        <taxon>Bacilli</taxon>
        <taxon>Bacillales</taxon>
        <taxon>Caryophanaceae</taxon>
        <taxon>Sporosarcina</taxon>
    </lineage>
</organism>
<keyword evidence="2" id="KW-1185">Reference proteome</keyword>
<reference evidence="1 2" key="1">
    <citation type="submission" date="2023-06" db="EMBL/GenBank/DDBJ databases">
        <title>Sporosarcina sp. nov., isolated from Korean traditional fermented seafood 'Jeotgal'.</title>
        <authorList>
            <person name="Yang A.I."/>
            <person name="Shin N.-R."/>
        </authorList>
    </citation>
    <scope>NUCLEOTIDE SEQUENCE [LARGE SCALE GENOMIC DNA]</scope>
    <source>
        <strain evidence="1 2">KCTC43456</strain>
    </source>
</reference>
<protein>
    <recommendedName>
        <fullName evidence="3">Flagellar hook-length control protein-like C-terminal domain-containing protein</fullName>
    </recommendedName>
</protein>
<dbReference type="Proteomes" id="UP001271648">
    <property type="component" value="Unassembled WGS sequence"/>
</dbReference>